<protein>
    <submittedName>
        <fullName evidence="1">Uncharacterized protein</fullName>
    </submittedName>
</protein>
<reference evidence="1" key="1">
    <citation type="submission" date="2023-10" db="EMBL/GenBank/DDBJ databases">
        <authorList>
            <person name="Chen Y."/>
            <person name="Shah S."/>
            <person name="Dougan E. K."/>
            <person name="Thang M."/>
            <person name="Chan C."/>
        </authorList>
    </citation>
    <scope>NUCLEOTIDE SEQUENCE [LARGE SCALE GENOMIC DNA]</scope>
</reference>
<evidence type="ECO:0000313" key="2">
    <source>
        <dbReference type="Proteomes" id="UP001189429"/>
    </source>
</evidence>
<comment type="caution">
    <text evidence="1">The sequence shown here is derived from an EMBL/GenBank/DDBJ whole genome shotgun (WGS) entry which is preliminary data.</text>
</comment>
<accession>A0ABN9Q5P9</accession>
<gene>
    <name evidence="1" type="ORF">PCOR1329_LOCUS8104</name>
</gene>
<dbReference type="Proteomes" id="UP001189429">
    <property type="component" value="Unassembled WGS sequence"/>
</dbReference>
<name>A0ABN9Q5P9_9DINO</name>
<evidence type="ECO:0000313" key="1">
    <source>
        <dbReference type="EMBL" id="CAK0799759.1"/>
    </source>
</evidence>
<dbReference type="EMBL" id="CAUYUJ010002224">
    <property type="protein sequence ID" value="CAK0799759.1"/>
    <property type="molecule type" value="Genomic_DNA"/>
</dbReference>
<sequence length="124" mass="13548">MQLRADTSELIALDIIGASRRSPLMSVGRLATGSGVCFFLKCLLASDIIIEERADTSVLLALGITGVGQRSLLMRVSLQTIGRGVCFFLKCFLRRILSLKSAPIRQACVGYHSRARRYVSSART</sequence>
<organism evidence="1 2">
    <name type="scientific">Prorocentrum cordatum</name>
    <dbReference type="NCBI Taxonomy" id="2364126"/>
    <lineage>
        <taxon>Eukaryota</taxon>
        <taxon>Sar</taxon>
        <taxon>Alveolata</taxon>
        <taxon>Dinophyceae</taxon>
        <taxon>Prorocentrales</taxon>
        <taxon>Prorocentraceae</taxon>
        <taxon>Prorocentrum</taxon>
    </lineage>
</organism>
<keyword evidence="2" id="KW-1185">Reference proteome</keyword>
<proteinExistence type="predicted"/>